<dbReference type="Pfam" id="PF13416">
    <property type="entry name" value="SBP_bac_8"/>
    <property type="match status" value="1"/>
</dbReference>
<dbReference type="PANTHER" id="PTHR43649:SF12">
    <property type="entry name" value="DIACETYLCHITOBIOSE BINDING PROTEIN DASA"/>
    <property type="match status" value="1"/>
</dbReference>
<keyword evidence="3" id="KW-1185">Reference proteome</keyword>
<sequence>MRHTRVYRLLAAAIALAAMVVTLPAAAETGVKGRLSVMIYKDNPGQDVPTRQQILEWAAQNNVEVSIEPVVLKDLAPKVATTLASGTGPDVLILPGYSPRLYVDALLDLSDVGNEVDRKYGFYDIAKLIGKVNDRWVALPVYIYMHQLVYRKDVLKAVGETVPDTWDDLVRVGQKIKSAKLGVDAFGVAYGRSDDGNQFVQGVLWAYGSRMVTEDEKRVTFDSPETVAGLRYVVGLYQQGLMPPGVLAWDDSSNNKEILAGRIAMTVNGGSIYFQAKTAFPDIFPNLGLAVYPRGPVMRASMPNAFSWAVRKNTAYPELAKSLLRYLFSAENYMEVINTTSGAIGTSLKWFENATVWQDPDTRAALQAIPTAHMTGWPAPPSKRAAEVEARRLMVDMVGRVLIDKLTPEAAVKEAAAAIAEIYRGQ</sequence>
<dbReference type="EMBL" id="CP141615">
    <property type="protein sequence ID" value="WRP18734.1"/>
    <property type="molecule type" value="Genomic_DNA"/>
</dbReference>
<dbReference type="RefSeq" id="WP_324718007.1">
    <property type="nucleotide sequence ID" value="NZ_CP141615.1"/>
</dbReference>
<feature type="signal peptide" evidence="1">
    <location>
        <begin position="1"/>
        <end position="27"/>
    </location>
</feature>
<dbReference type="InterPro" id="IPR050490">
    <property type="entry name" value="Bact_solute-bd_prot1"/>
</dbReference>
<reference evidence="2 3" key="1">
    <citation type="journal article" date="2024" name="Front. Microbiol.">
        <title>Novel thermophilic genera Geochorda gen. nov. and Carboxydochorda gen. nov. from the deep terrestrial subsurface reveal the ecophysiological diversity in the class Limnochordia.</title>
        <authorList>
            <person name="Karnachuk O.V."/>
            <person name="Lukina A.P."/>
            <person name="Avakyan M.R."/>
            <person name="Kadnikov V.V."/>
            <person name="Begmatov S."/>
            <person name="Beletsky A.V."/>
            <person name="Vlasova K.G."/>
            <person name="Novikov A.A."/>
            <person name="Shcherbakova V.A."/>
            <person name="Mardanov A.V."/>
            <person name="Ravin N.V."/>
        </authorList>
    </citation>
    <scope>NUCLEOTIDE SEQUENCE [LARGE SCALE GENOMIC DNA]</scope>
    <source>
        <strain evidence="2 3">L945</strain>
    </source>
</reference>
<dbReference type="CDD" id="cd13585">
    <property type="entry name" value="PBP2_TMBP_like"/>
    <property type="match status" value="1"/>
</dbReference>
<evidence type="ECO:0000256" key="1">
    <source>
        <dbReference type="SAM" id="SignalP"/>
    </source>
</evidence>
<dbReference type="Gene3D" id="3.40.190.10">
    <property type="entry name" value="Periplasmic binding protein-like II"/>
    <property type="match status" value="1"/>
</dbReference>
<dbReference type="PANTHER" id="PTHR43649">
    <property type="entry name" value="ARABINOSE-BINDING PROTEIN-RELATED"/>
    <property type="match status" value="1"/>
</dbReference>
<accession>A0ABZ1C1C2</accession>
<feature type="chain" id="PRO_5046291047" evidence="1">
    <location>
        <begin position="28"/>
        <end position="426"/>
    </location>
</feature>
<evidence type="ECO:0000313" key="2">
    <source>
        <dbReference type="EMBL" id="WRP18734.1"/>
    </source>
</evidence>
<dbReference type="InterPro" id="IPR006059">
    <property type="entry name" value="SBP"/>
</dbReference>
<gene>
    <name evidence="2" type="ORF">U7230_07000</name>
</gene>
<organism evidence="2 3">
    <name type="scientific">Carboxydichorda subterranea</name>
    <dbReference type="NCBI Taxonomy" id="3109565"/>
    <lineage>
        <taxon>Bacteria</taxon>
        <taxon>Bacillati</taxon>
        <taxon>Bacillota</taxon>
        <taxon>Limnochordia</taxon>
        <taxon>Limnochordales</taxon>
        <taxon>Geochordaceae</taxon>
        <taxon>Carboxydichorda</taxon>
    </lineage>
</organism>
<dbReference type="Proteomes" id="UP001332192">
    <property type="component" value="Chromosome"/>
</dbReference>
<keyword evidence="1" id="KW-0732">Signal</keyword>
<dbReference type="SUPFAM" id="SSF53850">
    <property type="entry name" value="Periplasmic binding protein-like II"/>
    <property type="match status" value="1"/>
</dbReference>
<evidence type="ECO:0000313" key="3">
    <source>
        <dbReference type="Proteomes" id="UP001332192"/>
    </source>
</evidence>
<proteinExistence type="predicted"/>
<protein>
    <submittedName>
        <fullName evidence="2">Sugar ABC transporter substrate-binding protein</fullName>
    </submittedName>
</protein>
<name>A0ABZ1C1C2_9FIRM</name>